<name>A0A091BJS8_9GAMM</name>
<accession>A0A091BJS8</accession>
<dbReference type="InterPro" id="IPR013221">
    <property type="entry name" value="Mur_ligase_cen"/>
</dbReference>
<evidence type="ECO:0000259" key="2">
    <source>
        <dbReference type="Pfam" id="PF08245"/>
    </source>
</evidence>
<organism evidence="3 4">
    <name type="scientific">Arenimonas oryziterrae DSM 21050 = YC6267</name>
    <dbReference type="NCBI Taxonomy" id="1121015"/>
    <lineage>
        <taxon>Bacteria</taxon>
        <taxon>Pseudomonadati</taxon>
        <taxon>Pseudomonadota</taxon>
        <taxon>Gammaproteobacteria</taxon>
        <taxon>Lysobacterales</taxon>
        <taxon>Lysobacteraceae</taxon>
        <taxon>Arenimonas</taxon>
    </lineage>
</organism>
<feature type="domain" description="Mur ligase central" evidence="2">
    <location>
        <begin position="140"/>
        <end position="350"/>
    </location>
</feature>
<dbReference type="InterPro" id="IPR036615">
    <property type="entry name" value="Mur_ligase_C_dom_sf"/>
</dbReference>
<dbReference type="Pfam" id="PF02875">
    <property type="entry name" value="Mur_ligase_C"/>
    <property type="match status" value="1"/>
</dbReference>
<dbReference type="InterPro" id="IPR004101">
    <property type="entry name" value="Mur_ligase_C"/>
</dbReference>
<dbReference type="PANTHER" id="PTHR23135">
    <property type="entry name" value="MUR LIGASE FAMILY MEMBER"/>
    <property type="match status" value="1"/>
</dbReference>
<feature type="domain" description="Mur ligase C-terminal" evidence="1">
    <location>
        <begin position="377"/>
        <end position="508"/>
    </location>
</feature>
<dbReference type="EMBL" id="AVCI01000001">
    <property type="protein sequence ID" value="KFN44590.1"/>
    <property type="molecule type" value="Genomic_DNA"/>
</dbReference>
<gene>
    <name evidence="3" type="ORF">N789_00860</name>
</gene>
<dbReference type="PANTHER" id="PTHR23135:SF18">
    <property type="entry name" value="CYANOPHYCIN SYNTHETASE"/>
    <property type="match status" value="1"/>
</dbReference>
<sequence length="531" mass="56182">MMAALGWPLRDFAVHLHRSGASLAFVAPEDQLLTATEINEWAWQGVAVNTAQFPWPQAPGYPAVWDEEAAVRTLRLMARGEANAAAIALMQAAKAHELPAFFDDDGLTLGAGEGGLTWPNDALPAEVPWRELHDIPTVLVTGSNGKTTTVRLLAAMFRKAGKRSGFNCTDGVFVGGECVESGDYSGPNGARRVLRDARVQAAVLETARGGILRRGLAVHRADAAIVTNISPDHFGEYGVHDLSDLADAKLVLARAIGEDGVLVLNADDALLLEKSAKLTCPLAWFSLDDNHPHLVAHRRHGGATCGVADGVLTLEIRGIRYRLGPVDAMPLTLSGSARYNIANIAGAALVAACLGLSAEVIAAVLAGFGASREDNPGRLERWRIGDVSVLLDYAHNPEGLSGLLTVARSVGASTGGRLGLLLGQAGNRDDGAIRELARTAAAAGPDFVVLKDLDGYMRGRAIGEVPGILRDELLRHGLPETNLRTILPEVEAAQAMLAWARAGDVVVLPVHNLAARAQVVTWLDAQVVDTR</sequence>
<dbReference type="AlphaFoldDB" id="A0A091BJS8"/>
<protein>
    <recommendedName>
        <fullName evidence="5">Mur ligase central domain-containing protein</fullName>
    </recommendedName>
</protein>
<dbReference type="Gene3D" id="3.90.190.20">
    <property type="entry name" value="Mur ligase, C-terminal domain"/>
    <property type="match status" value="1"/>
</dbReference>
<dbReference type="eggNOG" id="COG0769">
    <property type="taxonomic scope" value="Bacteria"/>
</dbReference>
<reference evidence="3 4" key="1">
    <citation type="submission" date="2013-09" db="EMBL/GenBank/DDBJ databases">
        <title>Genome sequencing of Arenimonas oryziterrae.</title>
        <authorList>
            <person name="Chen F."/>
            <person name="Wang G."/>
        </authorList>
    </citation>
    <scope>NUCLEOTIDE SEQUENCE [LARGE SCALE GENOMIC DNA]</scope>
    <source>
        <strain evidence="3 4">YC6267</strain>
    </source>
</reference>
<dbReference type="SUPFAM" id="SSF53244">
    <property type="entry name" value="MurD-like peptide ligases, peptide-binding domain"/>
    <property type="match status" value="1"/>
</dbReference>
<comment type="caution">
    <text evidence="3">The sequence shown here is derived from an EMBL/GenBank/DDBJ whole genome shotgun (WGS) entry which is preliminary data.</text>
</comment>
<dbReference type="Pfam" id="PF08245">
    <property type="entry name" value="Mur_ligase_M"/>
    <property type="match status" value="1"/>
</dbReference>
<evidence type="ECO:0000313" key="3">
    <source>
        <dbReference type="EMBL" id="KFN44590.1"/>
    </source>
</evidence>
<proteinExistence type="predicted"/>
<dbReference type="PATRIC" id="fig|1121015.4.peg.172"/>
<evidence type="ECO:0000313" key="4">
    <source>
        <dbReference type="Proteomes" id="UP000029385"/>
    </source>
</evidence>
<keyword evidence="4" id="KW-1185">Reference proteome</keyword>
<dbReference type="InterPro" id="IPR036565">
    <property type="entry name" value="Mur-like_cat_sf"/>
</dbReference>
<dbReference type="Proteomes" id="UP000029385">
    <property type="component" value="Unassembled WGS sequence"/>
</dbReference>
<dbReference type="GO" id="GO:0016881">
    <property type="term" value="F:acid-amino acid ligase activity"/>
    <property type="evidence" value="ECO:0007669"/>
    <property type="project" value="InterPro"/>
</dbReference>
<dbReference type="Gene3D" id="3.40.1190.10">
    <property type="entry name" value="Mur-like, catalytic domain"/>
    <property type="match status" value="1"/>
</dbReference>
<evidence type="ECO:0008006" key="5">
    <source>
        <dbReference type="Google" id="ProtNLM"/>
    </source>
</evidence>
<evidence type="ECO:0000259" key="1">
    <source>
        <dbReference type="Pfam" id="PF02875"/>
    </source>
</evidence>
<dbReference type="STRING" id="1121015.GCA_000420545_01118"/>
<dbReference type="GO" id="GO:0005524">
    <property type="term" value="F:ATP binding"/>
    <property type="evidence" value="ECO:0007669"/>
    <property type="project" value="InterPro"/>
</dbReference>
<dbReference type="SUPFAM" id="SSF53623">
    <property type="entry name" value="MurD-like peptide ligases, catalytic domain"/>
    <property type="match status" value="1"/>
</dbReference>